<reference evidence="2" key="1">
    <citation type="journal article" date="2020" name="Nature">
        <title>Giant virus diversity and host interactions through global metagenomics.</title>
        <authorList>
            <person name="Schulz F."/>
            <person name="Roux S."/>
            <person name="Paez-Espino D."/>
            <person name="Jungbluth S."/>
            <person name="Walsh D.A."/>
            <person name="Denef V.J."/>
            <person name="McMahon K.D."/>
            <person name="Konstantinidis K.T."/>
            <person name="Eloe-Fadrosh E.A."/>
            <person name="Kyrpides N.C."/>
            <person name="Woyke T."/>
        </authorList>
    </citation>
    <scope>NUCLEOTIDE SEQUENCE</scope>
    <source>
        <strain evidence="2">GVMAG-M-3300009161-52</strain>
    </source>
</reference>
<keyword evidence="1" id="KW-0812">Transmembrane</keyword>
<name>A0A6C0EYF1_9ZZZZ</name>
<protein>
    <recommendedName>
        <fullName evidence="3">DUF4149 domain-containing protein</fullName>
    </recommendedName>
</protein>
<evidence type="ECO:0000256" key="1">
    <source>
        <dbReference type="SAM" id="Phobius"/>
    </source>
</evidence>
<evidence type="ECO:0008006" key="3">
    <source>
        <dbReference type="Google" id="ProtNLM"/>
    </source>
</evidence>
<feature type="transmembrane region" description="Helical" evidence="1">
    <location>
        <begin position="121"/>
        <end position="143"/>
    </location>
</feature>
<keyword evidence="1" id="KW-0472">Membrane</keyword>
<feature type="transmembrane region" description="Helical" evidence="1">
    <location>
        <begin position="49"/>
        <end position="66"/>
    </location>
</feature>
<feature type="transmembrane region" description="Helical" evidence="1">
    <location>
        <begin position="78"/>
        <end position="100"/>
    </location>
</feature>
<evidence type="ECO:0000313" key="2">
    <source>
        <dbReference type="EMBL" id="QHT34167.1"/>
    </source>
</evidence>
<keyword evidence="1" id="KW-1133">Transmembrane helix</keyword>
<dbReference type="AlphaFoldDB" id="A0A6C0EYF1"/>
<dbReference type="EMBL" id="MN738988">
    <property type="protein sequence ID" value="QHT34167.1"/>
    <property type="molecule type" value="Genomic_DNA"/>
</dbReference>
<proteinExistence type="predicted"/>
<accession>A0A6C0EYF1</accession>
<organism evidence="2">
    <name type="scientific">viral metagenome</name>
    <dbReference type="NCBI Taxonomy" id="1070528"/>
    <lineage>
        <taxon>unclassified sequences</taxon>
        <taxon>metagenomes</taxon>
        <taxon>organismal metagenomes</taxon>
    </lineage>
</organism>
<feature type="transmembrane region" description="Helical" evidence="1">
    <location>
        <begin position="6"/>
        <end position="28"/>
    </location>
</feature>
<sequence length="144" mass="16644">MFSFWTIVRIIYSLIFTIINIYFSQFINSIEEKKNCPLSTGWRITNGKIISSLLMIVGLVNIFVPANKFLSTLPLIGSSYVLVFVGALFFELFIVNRLVINLEDSENSKCSVKGYDMLRTFFSDFTTTECIYYTVIITILFFYL</sequence>